<accession>A0A9W7BCP8</accession>
<dbReference type="PANTHER" id="PTHR47759:SF2">
    <property type="entry name" value="TRIGLYCERIDE LIPASE"/>
    <property type="match status" value="1"/>
</dbReference>
<organism evidence="6 7">
    <name type="scientific">Triparma strigata</name>
    <dbReference type="NCBI Taxonomy" id="1606541"/>
    <lineage>
        <taxon>Eukaryota</taxon>
        <taxon>Sar</taxon>
        <taxon>Stramenopiles</taxon>
        <taxon>Ochrophyta</taxon>
        <taxon>Bolidophyceae</taxon>
        <taxon>Parmales</taxon>
        <taxon>Triparmaceae</taxon>
        <taxon>Triparma</taxon>
    </lineage>
</organism>
<dbReference type="Pfam" id="PF01764">
    <property type="entry name" value="Lipase_3"/>
    <property type="match status" value="1"/>
</dbReference>
<feature type="domain" description="WW" evidence="4">
    <location>
        <begin position="17"/>
        <end position="51"/>
    </location>
</feature>
<feature type="domain" description="WW" evidence="4">
    <location>
        <begin position="91"/>
        <end position="125"/>
    </location>
</feature>
<dbReference type="PANTHER" id="PTHR47759">
    <property type="entry name" value="OS04G0509100 PROTEIN"/>
    <property type="match status" value="1"/>
</dbReference>
<feature type="compositionally biased region" description="Basic residues" evidence="2">
    <location>
        <begin position="142"/>
        <end position="152"/>
    </location>
</feature>
<dbReference type="EMBL" id="BRXY01000344">
    <property type="protein sequence ID" value="GMH88586.1"/>
    <property type="molecule type" value="Genomic_DNA"/>
</dbReference>
<feature type="compositionally biased region" description="Basic residues" evidence="2">
    <location>
        <begin position="252"/>
        <end position="261"/>
    </location>
</feature>
<name>A0A9W7BCP8_9STRA</name>
<feature type="compositionally biased region" description="Basic and acidic residues" evidence="2">
    <location>
        <begin position="162"/>
        <end position="175"/>
    </location>
</feature>
<keyword evidence="1" id="KW-0106">Calcium</keyword>
<dbReference type="AlphaFoldDB" id="A0A9W7BCP8"/>
<dbReference type="SUPFAM" id="SSF47473">
    <property type="entry name" value="EF-hand"/>
    <property type="match status" value="1"/>
</dbReference>
<dbReference type="SMART" id="SM00239">
    <property type="entry name" value="C2"/>
    <property type="match status" value="1"/>
</dbReference>
<dbReference type="Gene3D" id="2.60.40.150">
    <property type="entry name" value="C2 domain"/>
    <property type="match status" value="1"/>
</dbReference>
<feature type="domain" description="WW" evidence="4">
    <location>
        <begin position="53"/>
        <end position="87"/>
    </location>
</feature>
<dbReference type="PROSITE" id="PS50004">
    <property type="entry name" value="C2"/>
    <property type="match status" value="1"/>
</dbReference>
<dbReference type="Pfam" id="PF00168">
    <property type="entry name" value="C2"/>
    <property type="match status" value="1"/>
</dbReference>
<reference evidence="7" key="1">
    <citation type="journal article" date="2023" name="Commun. Biol.">
        <title>Genome analysis of Parmales, the sister group of diatoms, reveals the evolutionary specialization of diatoms from phago-mixotrophs to photoautotrophs.</title>
        <authorList>
            <person name="Ban H."/>
            <person name="Sato S."/>
            <person name="Yoshikawa S."/>
            <person name="Yamada K."/>
            <person name="Nakamura Y."/>
            <person name="Ichinomiya M."/>
            <person name="Sato N."/>
            <person name="Blanc-Mathieu R."/>
            <person name="Endo H."/>
            <person name="Kuwata A."/>
            <person name="Ogata H."/>
        </authorList>
    </citation>
    <scope>NUCLEOTIDE SEQUENCE [LARGE SCALE GENOMIC DNA]</scope>
    <source>
        <strain evidence="7">NIES 3701</strain>
    </source>
</reference>
<gene>
    <name evidence="6" type="ORF">TrST_g11206</name>
</gene>
<feature type="region of interest" description="Disordered" evidence="2">
    <location>
        <begin position="1"/>
        <end position="25"/>
    </location>
</feature>
<dbReference type="Gene3D" id="3.40.50.1820">
    <property type="entry name" value="alpha/beta hydrolase"/>
    <property type="match status" value="1"/>
</dbReference>
<dbReference type="InterPro" id="IPR035892">
    <property type="entry name" value="C2_domain_sf"/>
</dbReference>
<feature type="domain" description="EF-hand" evidence="5">
    <location>
        <begin position="945"/>
        <end position="980"/>
    </location>
</feature>
<dbReference type="GO" id="GO:0005509">
    <property type="term" value="F:calcium ion binding"/>
    <property type="evidence" value="ECO:0007669"/>
    <property type="project" value="InterPro"/>
</dbReference>
<keyword evidence="7" id="KW-1185">Reference proteome</keyword>
<feature type="compositionally biased region" description="Pro residues" evidence="2">
    <location>
        <begin position="126"/>
        <end position="138"/>
    </location>
</feature>
<feature type="region of interest" description="Disordered" evidence="2">
    <location>
        <begin position="75"/>
        <end position="102"/>
    </location>
</feature>
<feature type="compositionally biased region" description="Low complexity" evidence="2">
    <location>
        <begin position="216"/>
        <end position="244"/>
    </location>
</feature>
<evidence type="ECO:0000259" key="4">
    <source>
        <dbReference type="PROSITE" id="PS50020"/>
    </source>
</evidence>
<feature type="domain" description="EF-hand" evidence="5">
    <location>
        <begin position="981"/>
        <end position="1016"/>
    </location>
</feature>
<feature type="compositionally biased region" description="Low complexity" evidence="2">
    <location>
        <begin position="10"/>
        <end position="24"/>
    </location>
</feature>
<evidence type="ECO:0000259" key="5">
    <source>
        <dbReference type="PROSITE" id="PS50222"/>
    </source>
</evidence>
<dbReference type="GO" id="GO:0006629">
    <property type="term" value="P:lipid metabolic process"/>
    <property type="evidence" value="ECO:0007669"/>
    <property type="project" value="InterPro"/>
</dbReference>
<dbReference type="Proteomes" id="UP001165085">
    <property type="component" value="Unassembled WGS sequence"/>
</dbReference>
<dbReference type="CDD" id="cd00030">
    <property type="entry name" value="C2"/>
    <property type="match status" value="1"/>
</dbReference>
<dbReference type="SUPFAM" id="SSF51045">
    <property type="entry name" value="WW domain"/>
    <property type="match status" value="3"/>
</dbReference>
<feature type="domain" description="C2" evidence="3">
    <location>
        <begin position="311"/>
        <end position="459"/>
    </location>
</feature>
<dbReference type="SUPFAM" id="SSF49562">
    <property type="entry name" value="C2 domain (Calcium/lipid-binding domain, CaLB)"/>
    <property type="match status" value="1"/>
</dbReference>
<dbReference type="Pfam" id="PF13499">
    <property type="entry name" value="EF-hand_7"/>
    <property type="match status" value="1"/>
</dbReference>
<dbReference type="Gene3D" id="1.10.238.10">
    <property type="entry name" value="EF-hand"/>
    <property type="match status" value="1"/>
</dbReference>
<protein>
    <submittedName>
        <fullName evidence="6">Uncharacterized protein</fullName>
    </submittedName>
</protein>
<evidence type="ECO:0000256" key="1">
    <source>
        <dbReference type="ARBA" id="ARBA00022837"/>
    </source>
</evidence>
<feature type="compositionally biased region" description="Polar residues" evidence="2">
    <location>
        <begin position="179"/>
        <end position="188"/>
    </location>
</feature>
<dbReference type="Pfam" id="PF00397">
    <property type="entry name" value="WW"/>
    <property type="match status" value="3"/>
</dbReference>
<proteinExistence type="predicted"/>
<dbReference type="InterPro" id="IPR036020">
    <property type="entry name" value="WW_dom_sf"/>
</dbReference>
<dbReference type="Gene3D" id="2.20.70.10">
    <property type="match status" value="3"/>
</dbReference>
<sequence length="1017" mass="113443">MFSFGKKKSSTSAADSSPESSAWESRWDANSQRYYYLNTVSNESVWDRPHGYVPRAEDFEERLDSSSGRTYWYDKTTEQSQWERPTSWGREPVASDFTECTDPTTGKVYYMNNITQEASWERPACWPLPEPPTPPPPSSSLRKGKVAGKTTRRASVSTRRASIKEAEQKARESQRKGAMTSTASSVTNRLYGGSSTGTASRTKSATRSPMSSQGATSPKRTVTSSSTSRKPTTTARTTAINEPTTQPPTAKPKARPKKKKAWAHERHQVQLLPDLKAQRLVTWEIACKLAKHVVTEEVWESISPKFELPDDPLEEGVSPDLFREVVAKNLDLLCVYDVSCEGLENTDGGFGSGVSDPYVIFVVGEAGTSFDEKVKRAALDFKGAMSQTPVAKNTLSPSWLHRWSGELRCDKSIGALELHLRVLDSDGQGNGMFFRDDLLGEATVDVSAGVKGEDCSIPLSGGEGVAKFKFQRTNDVLKETLSSDEKARSKIVGKGDIDSLNRGAGFGTPECKALKTVFDMGDAVRMCQLSNLVYFAKANWASKQEGQGQTYEPERMSVPLRYWIGDLTRTGVLKDSPFDTETLDPEFDLQMGKAKFTNGVFNDAKSDEQAMVLVDKNTRSVIVSFRGTEKGNFSDVGKSFAGLHPFKAKDPTCKDGKGKVHSEMAKSWNRLSKSVLPVIRSIFEFNYDEDNKYEKLYICGHSLGGALATVFAKGVWEAVPALRKKIFGYTYGAYAIGDAAFQRDFNEKIPNFFRCVNDKDFVPHLMPSYFGFEHTGMLIHLTDSRCYVNHDNFTLKSDDWGAGDGIAERFTDHKCLSYASLLRMFDCLNKMTKAQAAKCERGWLHFTEETSVQMISSLVPDADGAMTVQFERSVATNLAALGVFFREEFEGTAGDGSDGVTLKDFRTVLHQNITGEKSVVAYKDFVCVCYDLLFDKDTRKRLAKVRRARHLATFRKYDIDFDGFLSPKEFRTMCKNEFAMKEEQDIRHIADAIDLNMDGYLSEQEFVVWALVAMGEH</sequence>
<feature type="compositionally biased region" description="Polar residues" evidence="2">
    <location>
        <begin position="196"/>
        <end position="215"/>
    </location>
</feature>
<dbReference type="CDD" id="cd00051">
    <property type="entry name" value="EFh"/>
    <property type="match status" value="1"/>
</dbReference>
<dbReference type="InterPro" id="IPR002921">
    <property type="entry name" value="Fungal_lipase-type"/>
</dbReference>
<dbReference type="SMART" id="SM00456">
    <property type="entry name" value="WW"/>
    <property type="match status" value="3"/>
</dbReference>
<dbReference type="InterPro" id="IPR018247">
    <property type="entry name" value="EF_Hand_1_Ca_BS"/>
</dbReference>
<dbReference type="InterPro" id="IPR000008">
    <property type="entry name" value="C2_dom"/>
</dbReference>
<comment type="caution">
    <text evidence="6">The sequence shown here is derived from an EMBL/GenBank/DDBJ whole genome shotgun (WGS) entry which is preliminary data.</text>
</comment>
<evidence type="ECO:0000313" key="6">
    <source>
        <dbReference type="EMBL" id="GMH88586.1"/>
    </source>
</evidence>
<feature type="region of interest" description="Disordered" evidence="2">
    <location>
        <begin position="122"/>
        <end position="264"/>
    </location>
</feature>
<dbReference type="SMART" id="SM00054">
    <property type="entry name" value="EFh"/>
    <property type="match status" value="2"/>
</dbReference>
<evidence type="ECO:0000313" key="7">
    <source>
        <dbReference type="Proteomes" id="UP001165085"/>
    </source>
</evidence>
<evidence type="ECO:0000259" key="3">
    <source>
        <dbReference type="PROSITE" id="PS50004"/>
    </source>
</evidence>
<dbReference type="PROSITE" id="PS50020">
    <property type="entry name" value="WW_DOMAIN_2"/>
    <property type="match status" value="3"/>
</dbReference>
<dbReference type="InterPro" id="IPR011992">
    <property type="entry name" value="EF-hand-dom_pair"/>
</dbReference>
<evidence type="ECO:0000256" key="2">
    <source>
        <dbReference type="SAM" id="MobiDB-lite"/>
    </source>
</evidence>
<dbReference type="InterPro" id="IPR001202">
    <property type="entry name" value="WW_dom"/>
</dbReference>
<dbReference type="SUPFAM" id="SSF53474">
    <property type="entry name" value="alpha/beta-Hydrolases"/>
    <property type="match status" value="1"/>
</dbReference>
<dbReference type="CDD" id="cd00201">
    <property type="entry name" value="WW"/>
    <property type="match status" value="3"/>
</dbReference>
<dbReference type="InterPro" id="IPR029058">
    <property type="entry name" value="AB_hydrolase_fold"/>
</dbReference>
<dbReference type="CDD" id="cd00519">
    <property type="entry name" value="Lipase_3"/>
    <property type="match status" value="1"/>
</dbReference>
<dbReference type="InterPro" id="IPR002048">
    <property type="entry name" value="EF_hand_dom"/>
</dbReference>
<dbReference type="OrthoDB" id="511287at2759"/>
<dbReference type="PROSITE" id="PS00018">
    <property type="entry name" value="EF_HAND_1"/>
    <property type="match status" value="1"/>
</dbReference>
<dbReference type="PROSITE" id="PS50222">
    <property type="entry name" value="EF_HAND_2"/>
    <property type="match status" value="2"/>
</dbReference>